<dbReference type="Proteomes" id="UP000318081">
    <property type="component" value="Chromosome"/>
</dbReference>
<evidence type="ECO:0000313" key="2">
    <source>
        <dbReference type="EMBL" id="QDV82630.1"/>
    </source>
</evidence>
<proteinExistence type="predicted"/>
<evidence type="ECO:0000256" key="1">
    <source>
        <dbReference type="SAM" id="MobiDB-lite"/>
    </source>
</evidence>
<keyword evidence="3" id="KW-1185">Reference proteome</keyword>
<reference evidence="2 3" key="1">
    <citation type="submission" date="2019-02" db="EMBL/GenBank/DDBJ databases">
        <title>Deep-cultivation of Planctomycetes and their phenomic and genomic characterization uncovers novel biology.</title>
        <authorList>
            <person name="Wiegand S."/>
            <person name="Jogler M."/>
            <person name="Boedeker C."/>
            <person name="Pinto D."/>
            <person name="Vollmers J."/>
            <person name="Rivas-Marin E."/>
            <person name="Kohn T."/>
            <person name="Peeters S.H."/>
            <person name="Heuer A."/>
            <person name="Rast P."/>
            <person name="Oberbeckmann S."/>
            <person name="Bunk B."/>
            <person name="Jeske O."/>
            <person name="Meyerdierks A."/>
            <person name="Storesund J.E."/>
            <person name="Kallscheuer N."/>
            <person name="Luecker S."/>
            <person name="Lage O.M."/>
            <person name="Pohl T."/>
            <person name="Merkel B.J."/>
            <person name="Hornburger P."/>
            <person name="Mueller R.-W."/>
            <person name="Bruemmer F."/>
            <person name="Labrenz M."/>
            <person name="Spormann A.M."/>
            <person name="Op den Camp H."/>
            <person name="Overmann J."/>
            <person name="Amann R."/>
            <person name="Jetten M.S.M."/>
            <person name="Mascher T."/>
            <person name="Medema M.H."/>
            <person name="Devos D.P."/>
            <person name="Kaster A.-K."/>
            <person name="Ovreas L."/>
            <person name="Rohde M."/>
            <person name="Galperin M.Y."/>
            <person name="Jogler C."/>
        </authorList>
    </citation>
    <scope>NUCLEOTIDE SEQUENCE [LARGE SCALE GENOMIC DNA]</scope>
    <source>
        <strain evidence="2 3">TBK1r</strain>
    </source>
</reference>
<organism evidence="2 3">
    <name type="scientific">Stieleria magnilauensis</name>
    <dbReference type="NCBI Taxonomy" id="2527963"/>
    <lineage>
        <taxon>Bacteria</taxon>
        <taxon>Pseudomonadati</taxon>
        <taxon>Planctomycetota</taxon>
        <taxon>Planctomycetia</taxon>
        <taxon>Pirellulales</taxon>
        <taxon>Pirellulaceae</taxon>
        <taxon>Stieleria</taxon>
    </lineage>
</organism>
<feature type="region of interest" description="Disordered" evidence="1">
    <location>
        <begin position="42"/>
        <end position="61"/>
    </location>
</feature>
<name>A0ABX5XNS9_9BACT</name>
<feature type="region of interest" description="Disordered" evidence="1">
    <location>
        <begin position="1"/>
        <end position="34"/>
    </location>
</feature>
<protein>
    <submittedName>
        <fullName evidence="2">Uncharacterized protein</fullName>
    </submittedName>
</protein>
<gene>
    <name evidence="2" type="ORF">TBK1r_15610</name>
</gene>
<sequence length="74" mass="7585">MPPPPQPAECITNRRHSGAATGTGSGGDAVAPSVSARIPKKVRANPSNSSQKNVHPTTTKQPVVDLMWGSVVGV</sequence>
<evidence type="ECO:0000313" key="3">
    <source>
        <dbReference type="Proteomes" id="UP000318081"/>
    </source>
</evidence>
<accession>A0ABX5XNS9</accession>
<feature type="compositionally biased region" description="Polar residues" evidence="1">
    <location>
        <begin position="45"/>
        <end position="61"/>
    </location>
</feature>
<dbReference type="EMBL" id="CP036432">
    <property type="protein sequence ID" value="QDV82630.1"/>
    <property type="molecule type" value="Genomic_DNA"/>
</dbReference>